<evidence type="ECO:0000256" key="1">
    <source>
        <dbReference type="SAM" id="Phobius"/>
    </source>
</evidence>
<gene>
    <name evidence="2" type="ORF">HID58_030651</name>
</gene>
<accession>A0ABQ8CGL5</accession>
<keyword evidence="3" id="KW-1185">Reference proteome</keyword>
<organism evidence="2 3">
    <name type="scientific">Brassica napus</name>
    <name type="common">Rape</name>
    <dbReference type="NCBI Taxonomy" id="3708"/>
    <lineage>
        <taxon>Eukaryota</taxon>
        <taxon>Viridiplantae</taxon>
        <taxon>Streptophyta</taxon>
        <taxon>Embryophyta</taxon>
        <taxon>Tracheophyta</taxon>
        <taxon>Spermatophyta</taxon>
        <taxon>Magnoliopsida</taxon>
        <taxon>eudicotyledons</taxon>
        <taxon>Gunneridae</taxon>
        <taxon>Pentapetalae</taxon>
        <taxon>rosids</taxon>
        <taxon>malvids</taxon>
        <taxon>Brassicales</taxon>
        <taxon>Brassicaceae</taxon>
        <taxon>Brassiceae</taxon>
        <taxon>Brassica</taxon>
    </lineage>
</organism>
<evidence type="ECO:0000313" key="2">
    <source>
        <dbReference type="EMBL" id="KAH0916205.1"/>
    </source>
</evidence>
<dbReference type="EMBL" id="JAGKQM010000008">
    <property type="protein sequence ID" value="KAH0916205.1"/>
    <property type="molecule type" value="Genomic_DNA"/>
</dbReference>
<name>A0ABQ8CGL5_BRANA</name>
<evidence type="ECO:0000313" key="3">
    <source>
        <dbReference type="Proteomes" id="UP000824890"/>
    </source>
</evidence>
<keyword evidence="1" id="KW-1133">Transmembrane helix</keyword>
<proteinExistence type="predicted"/>
<feature type="transmembrane region" description="Helical" evidence="1">
    <location>
        <begin position="34"/>
        <end position="57"/>
    </location>
</feature>
<reference evidence="2 3" key="1">
    <citation type="submission" date="2021-05" db="EMBL/GenBank/DDBJ databases">
        <title>Genome Assembly of Synthetic Allotetraploid Brassica napus Reveals Homoeologous Exchanges between Subgenomes.</title>
        <authorList>
            <person name="Davis J.T."/>
        </authorList>
    </citation>
    <scope>NUCLEOTIDE SEQUENCE [LARGE SCALE GENOMIC DNA]</scope>
    <source>
        <strain evidence="3">cv. Da-Ae</strain>
        <tissue evidence="2">Seedling</tissue>
    </source>
</reference>
<comment type="caution">
    <text evidence="2">The sequence shown here is derived from an EMBL/GenBank/DDBJ whole genome shotgun (WGS) entry which is preliminary data.</text>
</comment>
<protein>
    <submittedName>
        <fullName evidence="2">Uncharacterized protein</fullName>
    </submittedName>
</protein>
<dbReference type="Proteomes" id="UP000824890">
    <property type="component" value="Unassembled WGS sequence"/>
</dbReference>
<sequence length="70" mass="7442">MHAASVTVAVAVAGRLRTLIPTRGEGVKAEIMVFKTMVLTSFLSTGITLAVSLVTFLPAEDFEARHAKVI</sequence>
<keyword evidence="1" id="KW-0812">Transmembrane</keyword>
<keyword evidence="1" id="KW-0472">Membrane</keyword>